<evidence type="ECO:0000256" key="2">
    <source>
        <dbReference type="ARBA" id="ARBA00022692"/>
    </source>
</evidence>
<dbReference type="Proteomes" id="UP000197468">
    <property type="component" value="Unassembled WGS sequence"/>
</dbReference>
<keyword evidence="4 5" id="KW-0472">Membrane</keyword>
<feature type="transmembrane region" description="Helical" evidence="5">
    <location>
        <begin position="73"/>
        <end position="98"/>
    </location>
</feature>
<dbReference type="OrthoDB" id="8702870at2"/>
<evidence type="ECO:0000313" key="8">
    <source>
        <dbReference type="Proteomes" id="UP000197468"/>
    </source>
</evidence>
<feature type="transmembrane region" description="Helical" evidence="5">
    <location>
        <begin position="118"/>
        <end position="142"/>
    </location>
</feature>
<dbReference type="Pfam" id="PF05154">
    <property type="entry name" value="TM2"/>
    <property type="match status" value="1"/>
</dbReference>
<sequence>MSTAASSTDRTAGASDVKSKTVATWLSFALGSLGAHRFYLHGLGDRLGWLHPLPTLLGLYGIHRMDTLGQDDVAAWFLIPLLGLMVAQSMLAGIVYGLTPDERWAERFNPGQPARKTGWAPILGVIACLMVGGACLMATIAFSAQRYFESQVEAAREISQ</sequence>
<reference evidence="7 8" key="1">
    <citation type="journal article" date="2008" name="Int. J. Syst. Evol. Microbiol.">
        <title>Description of Roseateles aquatilis sp. nov. and Roseateles terrae sp. nov., in the class Betaproteobacteria, and emended description of the genus Roseateles.</title>
        <authorList>
            <person name="Gomila M."/>
            <person name="Bowien B."/>
            <person name="Falsen E."/>
            <person name="Moore E.R."/>
            <person name="Lalucat J."/>
        </authorList>
    </citation>
    <scope>NUCLEOTIDE SEQUENCE [LARGE SCALE GENOMIC DNA]</scope>
    <source>
        <strain evidence="7 8">CCUG 48205</strain>
    </source>
</reference>
<evidence type="ECO:0000256" key="1">
    <source>
        <dbReference type="ARBA" id="ARBA00004141"/>
    </source>
</evidence>
<dbReference type="GO" id="GO:0016020">
    <property type="term" value="C:membrane"/>
    <property type="evidence" value="ECO:0007669"/>
    <property type="project" value="UniProtKB-SubCell"/>
</dbReference>
<protein>
    <recommendedName>
        <fullName evidence="6">TM2 domain-containing protein</fullName>
    </recommendedName>
</protein>
<organism evidence="7 8">
    <name type="scientific">Roseateles aquatilis</name>
    <dbReference type="NCBI Taxonomy" id="431061"/>
    <lineage>
        <taxon>Bacteria</taxon>
        <taxon>Pseudomonadati</taxon>
        <taxon>Pseudomonadota</taxon>
        <taxon>Betaproteobacteria</taxon>
        <taxon>Burkholderiales</taxon>
        <taxon>Sphaerotilaceae</taxon>
        <taxon>Roseateles</taxon>
    </lineage>
</organism>
<name>A0A246J870_9BURK</name>
<keyword evidence="8" id="KW-1185">Reference proteome</keyword>
<evidence type="ECO:0000256" key="4">
    <source>
        <dbReference type="ARBA" id="ARBA00023136"/>
    </source>
</evidence>
<dbReference type="AlphaFoldDB" id="A0A246J870"/>
<keyword evidence="2 5" id="KW-0812">Transmembrane</keyword>
<comment type="caution">
    <text evidence="7">The sequence shown here is derived from an EMBL/GenBank/DDBJ whole genome shotgun (WGS) entry which is preliminary data.</text>
</comment>
<evidence type="ECO:0000256" key="5">
    <source>
        <dbReference type="SAM" id="Phobius"/>
    </source>
</evidence>
<feature type="domain" description="TM2" evidence="6">
    <location>
        <begin position="18"/>
        <end position="42"/>
    </location>
</feature>
<gene>
    <name evidence="7" type="ORF">CDN99_14840</name>
</gene>
<evidence type="ECO:0000259" key="6">
    <source>
        <dbReference type="Pfam" id="PF05154"/>
    </source>
</evidence>
<dbReference type="EMBL" id="NIOF01000006">
    <property type="protein sequence ID" value="OWQ88756.1"/>
    <property type="molecule type" value="Genomic_DNA"/>
</dbReference>
<dbReference type="InterPro" id="IPR007829">
    <property type="entry name" value="TM2"/>
</dbReference>
<accession>A0A246J870</accession>
<evidence type="ECO:0000313" key="7">
    <source>
        <dbReference type="EMBL" id="OWQ88756.1"/>
    </source>
</evidence>
<proteinExistence type="predicted"/>
<comment type="subcellular location">
    <subcellularLocation>
        <location evidence="1">Membrane</location>
        <topology evidence="1">Multi-pass membrane protein</topology>
    </subcellularLocation>
</comment>
<evidence type="ECO:0000256" key="3">
    <source>
        <dbReference type="ARBA" id="ARBA00022989"/>
    </source>
</evidence>
<keyword evidence="3 5" id="KW-1133">Transmembrane helix</keyword>
<dbReference type="RefSeq" id="WP_088385642.1">
    <property type="nucleotide sequence ID" value="NZ_NIOF01000006.1"/>
</dbReference>